<dbReference type="RefSeq" id="WP_083303305.1">
    <property type="nucleotide sequence ID" value="NZ_CAUQLZ010000028.1"/>
</dbReference>
<dbReference type="InterPro" id="IPR050250">
    <property type="entry name" value="Macrolide_Exporter_MacB"/>
</dbReference>
<feature type="region of interest" description="Disordered" evidence="7">
    <location>
        <begin position="1"/>
        <end position="22"/>
    </location>
</feature>
<evidence type="ECO:0000313" key="12">
    <source>
        <dbReference type="Proteomes" id="UP000317942"/>
    </source>
</evidence>
<protein>
    <submittedName>
        <fullName evidence="11">ABC transporter permease</fullName>
    </submittedName>
</protein>
<keyword evidence="2" id="KW-1003">Cell membrane</keyword>
<comment type="subcellular location">
    <subcellularLocation>
        <location evidence="1">Cell membrane</location>
        <topology evidence="1">Multi-pass membrane protein</topology>
    </subcellularLocation>
</comment>
<dbReference type="InterPro" id="IPR025857">
    <property type="entry name" value="MacB_PCD"/>
</dbReference>
<dbReference type="GO" id="GO:0005886">
    <property type="term" value="C:plasma membrane"/>
    <property type="evidence" value="ECO:0007669"/>
    <property type="project" value="UniProtKB-SubCell"/>
</dbReference>
<evidence type="ECO:0000313" key="11">
    <source>
        <dbReference type="EMBL" id="TQD63449.1"/>
    </source>
</evidence>
<feature type="transmembrane region" description="Helical" evidence="8">
    <location>
        <begin position="294"/>
        <end position="319"/>
    </location>
</feature>
<comment type="similarity">
    <text evidence="6">Belongs to the ABC-4 integral membrane protein family.</text>
</comment>
<evidence type="ECO:0000256" key="3">
    <source>
        <dbReference type="ARBA" id="ARBA00022692"/>
    </source>
</evidence>
<evidence type="ECO:0000256" key="1">
    <source>
        <dbReference type="ARBA" id="ARBA00004651"/>
    </source>
</evidence>
<evidence type="ECO:0000256" key="5">
    <source>
        <dbReference type="ARBA" id="ARBA00023136"/>
    </source>
</evidence>
<evidence type="ECO:0000259" key="10">
    <source>
        <dbReference type="Pfam" id="PF12704"/>
    </source>
</evidence>
<gene>
    <name evidence="11" type="ORF">FK267_02420</name>
</gene>
<dbReference type="AlphaFoldDB" id="A0A508BNM3"/>
<evidence type="ECO:0000256" key="6">
    <source>
        <dbReference type="ARBA" id="ARBA00038076"/>
    </source>
</evidence>
<evidence type="ECO:0000256" key="7">
    <source>
        <dbReference type="SAM" id="MobiDB-lite"/>
    </source>
</evidence>
<keyword evidence="4 8" id="KW-1133">Transmembrane helix</keyword>
<dbReference type="InterPro" id="IPR003838">
    <property type="entry name" value="ABC3_permease_C"/>
</dbReference>
<feature type="domain" description="MacB-like periplasmic core" evidence="10">
    <location>
        <begin position="50"/>
        <end position="213"/>
    </location>
</feature>
<dbReference type="EMBL" id="VICC01000001">
    <property type="protein sequence ID" value="TQD63449.1"/>
    <property type="molecule type" value="Genomic_DNA"/>
</dbReference>
<comment type="caution">
    <text evidence="11">The sequence shown here is derived from an EMBL/GenBank/DDBJ whole genome shotgun (WGS) entry which is preliminary data.</text>
</comment>
<dbReference type="Proteomes" id="UP000317942">
    <property type="component" value="Unassembled WGS sequence"/>
</dbReference>
<accession>A0A508BNM3</accession>
<evidence type="ECO:0000256" key="4">
    <source>
        <dbReference type="ARBA" id="ARBA00022989"/>
    </source>
</evidence>
<dbReference type="GeneID" id="64214129"/>
<dbReference type="GO" id="GO:0022857">
    <property type="term" value="F:transmembrane transporter activity"/>
    <property type="evidence" value="ECO:0007669"/>
    <property type="project" value="TreeGrafter"/>
</dbReference>
<dbReference type="PANTHER" id="PTHR30572">
    <property type="entry name" value="MEMBRANE COMPONENT OF TRANSPORTER-RELATED"/>
    <property type="match status" value="1"/>
</dbReference>
<feature type="transmembrane region" description="Helical" evidence="8">
    <location>
        <begin position="376"/>
        <end position="400"/>
    </location>
</feature>
<sequence>MTTSTHRRDRSAAERAGRAPARRIQRSRLRLADVLRLGGTGIKARPTRAFLSALGIAIGIAAMISVVGISASSRAQLSAQLDSLGTNLLTATAGQDLFGNSSSLPQDSVGKVRLIDNVQSASSTGLVKNSLVYRTPLIDKNASGGITTLAADKSLLDVVAGQVDKGAWLNEATSKYPATVLGQTAAQRLGVVSPGTKVWIGGNWFTVVGILKPVVLAPELNNAALIGQGVASDLLGHDAKPTTVYTRSQDAAVPTVRKLLAPSISPQAPNEVKVSRPSDALEAKNAADKAFTGLLLGVGSIALLVGGIGVANTMIISVLERRREIGLRRSLGAMRGHILVQFMTEALLLASLGGALGCIIGIGVTAGMSAANGWPFSLPVIAVVGGLGVTIAIGALAGVYPAVRASRTPPTAALNAQ</sequence>
<dbReference type="Pfam" id="PF12704">
    <property type="entry name" value="MacB_PCD"/>
    <property type="match status" value="1"/>
</dbReference>
<evidence type="ECO:0000256" key="2">
    <source>
        <dbReference type="ARBA" id="ARBA00022475"/>
    </source>
</evidence>
<feature type="transmembrane region" description="Helical" evidence="8">
    <location>
        <begin position="339"/>
        <end position="364"/>
    </location>
</feature>
<organism evidence="11 12">
    <name type="scientific">Actinomyces oris</name>
    <dbReference type="NCBI Taxonomy" id="544580"/>
    <lineage>
        <taxon>Bacteria</taxon>
        <taxon>Bacillati</taxon>
        <taxon>Actinomycetota</taxon>
        <taxon>Actinomycetes</taxon>
        <taxon>Actinomycetales</taxon>
        <taxon>Actinomycetaceae</taxon>
        <taxon>Actinomyces</taxon>
    </lineage>
</organism>
<feature type="transmembrane region" description="Helical" evidence="8">
    <location>
        <begin position="49"/>
        <end position="71"/>
    </location>
</feature>
<proteinExistence type="inferred from homology"/>
<dbReference type="PANTHER" id="PTHR30572:SF4">
    <property type="entry name" value="ABC TRANSPORTER PERMEASE YTRF"/>
    <property type="match status" value="1"/>
</dbReference>
<keyword evidence="5 8" id="KW-0472">Membrane</keyword>
<evidence type="ECO:0000256" key="8">
    <source>
        <dbReference type="SAM" id="Phobius"/>
    </source>
</evidence>
<feature type="domain" description="ABC3 transporter permease C-terminal" evidence="9">
    <location>
        <begin position="299"/>
        <end position="410"/>
    </location>
</feature>
<dbReference type="Pfam" id="PF02687">
    <property type="entry name" value="FtsX"/>
    <property type="match status" value="1"/>
</dbReference>
<name>A0A508BNM3_9ACTO</name>
<keyword evidence="3 8" id="KW-0812">Transmembrane</keyword>
<reference evidence="11 12" key="1">
    <citation type="submission" date="2019-06" db="EMBL/GenBank/DDBJ databases">
        <title>Draft genome sequence of Actinomyces oris CCUG 34288T.</title>
        <authorList>
            <person name="Salva-Serra F."/>
            <person name="Cardew S."/>
            <person name="Moore E."/>
        </authorList>
    </citation>
    <scope>NUCLEOTIDE SEQUENCE [LARGE SCALE GENOMIC DNA]</scope>
    <source>
        <strain evidence="11 12">CCUG 34288</strain>
    </source>
</reference>
<evidence type="ECO:0000259" key="9">
    <source>
        <dbReference type="Pfam" id="PF02687"/>
    </source>
</evidence>